<evidence type="ECO:0000313" key="3">
    <source>
        <dbReference type="EMBL" id="TCO78171.1"/>
    </source>
</evidence>
<dbReference type="Pfam" id="PF00534">
    <property type="entry name" value="Glycos_transf_1"/>
    <property type="match status" value="1"/>
</dbReference>
<reference evidence="3 4" key="1">
    <citation type="submission" date="2019-03" db="EMBL/GenBank/DDBJ databases">
        <title>Genomic Encyclopedia of Type Strains, Phase IV (KMG-IV): sequencing the most valuable type-strain genomes for metagenomic binning, comparative biology and taxonomic classification.</title>
        <authorList>
            <person name="Goeker M."/>
        </authorList>
    </citation>
    <scope>NUCLEOTIDE SEQUENCE [LARGE SCALE GENOMIC DNA]</scope>
    <source>
        <strain evidence="3 4">DSM 25287</strain>
    </source>
</reference>
<dbReference type="GO" id="GO:0016757">
    <property type="term" value="F:glycosyltransferase activity"/>
    <property type="evidence" value="ECO:0007669"/>
    <property type="project" value="InterPro"/>
</dbReference>
<evidence type="ECO:0000313" key="4">
    <source>
        <dbReference type="Proteomes" id="UP000295765"/>
    </source>
</evidence>
<feature type="domain" description="Glycosyltransferase subfamily 4-like N-terminal" evidence="2">
    <location>
        <begin position="14"/>
        <end position="184"/>
    </location>
</feature>
<proteinExistence type="predicted"/>
<protein>
    <submittedName>
        <fullName evidence="3">Glycosyltransferase involved in cell wall biosynthesis</fullName>
    </submittedName>
</protein>
<dbReference type="OrthoDB" id="9802525at2"/>
<organism evidence="3 4">
    <name type="scientific">Plasticicumulans lactativorans</name>
    <dbReference type="NCBI Taxonomy" id="1133106"/>
    <lineage>
        <taxon>Bacteria</taxon>
        <taxon>Pseudomonadati</taxon>
        <taxon>Pseudomonadota</taxon>
        <taxon>Gammaproteobacteria</taxon>
        <taxon>Candidatus Competibacteraceae</taxon>
        <taxon>Plasticicumulans</taxon>
    </lineage>
</organism>
<dbReference type="Proteomes" id="UP000295765">
    <property type="component" value="Unassembled WGS sequence"/>
</dbReference>
<feature type="domain" description="Glycosyl transferase family 1" evidence="1">
    <location>
        <begin position="194"/>
        <end position="359"/>
    </location>
</feature>
<evidence type="ECO:0000259" key="1">
    <source>
        <dbReference type="Pfam" id="PF00534"/>
    </source>
</evidence>
<keyword evidence="4" id="KW-1185">Reference proteome</keyword>
<keyword evidence="3" id="KW-0808">Transferase</keyword>
<dbReference type="SUPFAM" id="SSF53756">
    <property type="entry name" value="UDP-Glycosyltransferase/glycogen phosphorylase"/>
    <property type="match status" value="1"/>
</dbReference>
<evidence type="ECO:0000259" key="2">
    <source>
        <dbReference type="Pfam" id="PF13439"/>
    </source>
</evidence>
<accession>A0A4R2KUQ6</accession>
<dbReference type="Pfam" id="PF13439">
    <property type="entry name" value="Glyco_transf_4"/>
    <property type="match status" value="1"/>
</dbReference>
<dbReference type="AlphaFoldDB" id="A0A4R2KUQ6"/>
<dbReference type="Gene3D" id="3.40.50.2000">
    <property type="entry name" value="Glycogen Phosphorylase B"/>
    <property type="match status" value="2"/>
</dbReference>
<dbReference type="PANTHER" id="PTHR45947">
    <property type="entry name" value="SULFOQUINOVOSYL TRANSFERASE SQD2"/>
    <property type="match status" value="1"/>
</dbReference>
<dbReference type="InterPro" id="IPR001296">
    <property type="entry name" value="Glyco_trans_1"/>
</dbReference>
<comment type="caution">
    <text evidence="3">The sequence shown here is derived from an EMBL/GenBank/DDBJ whole genome shotgun (WGS) entry which is preliminary data.</text>
</comment>
<dbReference type="RefSeq" id="WP_132545181.1">
    <property type="nucleotide sequence ID" value="NZ_SLWY01000023.1"/>
</dbReference>
<dbReference type="InterPro" id="IPR028098">
    <property type="entry name" value="Glyco_trans_4-like_N"/>
</dbReference>
<dbReference type="EMBL" id="SLWY01000023">
    <property type="protein sequence ID" value="TCO78171.1"/>
    <property type="molecule type" value="Genomic_DNA"/>
</dbReference>
<name>A0A4R2KUQ6_9GAMM</name>
<sequence>MNILMLSDVYFPRVNGVSTSIRTFRRELQRLGHEVCLLAPAYGPDDPAEPDLLRLPARGVVVDPEDRMLRTGPVWAHLPELRARRFDLVHIQTPFVAHWLGVRLARALGVPTLETYHTFFEEYLFHYVPALPRAWLRAAARALSRRQCNALDGLVVPSQAMLDVLRGYGVRTPARIIPTGLDRDTAAHGDGAAFRAAHGIDPRRPLLVHVGRVAHEKNIDFLLHMLATLRRSHPQVLLVIAGEGPAAAHLRRLGERLGLGAHLLFVGYLERERALPDCYCAGDAFVFASRTETQGLVLLEAMSLGVPVVSTAVMGTRDIVGPGVGALVAREDPADFAAKVARVLDDPALRARLGAAARTHARRWRADATAAALAGFYAALAAGTVDATVPDAQEAGG</sequence>
<gene>
    <name evidence="3" type="ORF">EV699_12348</name>
</gene>
<dbReference type="PANTHER" id="PTHR45947:SF3">
    <property type="entry name" value="SULFOQUINOVOSYL TRANSFERASE SQD2"/>
    <property type="match status" value="1"/>
</dbReference>
<dbReference type="InterPro" id="IPR050194">
    <property type="entry name" value="Glycosyltransferase_grp1"/>
</dbReference>